<evidence type="ECO:0000256" key="1">
    <source>
        <dbReference type="ARBA" id="ARBA00007125"/>
    </source>
</evidence>
<gene>
    <name evidence="5" type="ORF">KDA82_03075</name>
</gene>
<dbReference type="Gene3D" id="3.30.420.150">
    <property type="entry name" value="Exopolyphosphatase. Domain 2"/>
    <property type="match status" value="1"/>
</dbReference>
<dbReference type="InterPro" id="IPR043129">
    <property type="entry name" value="ATPase_NBD"/>
</dbReference>
<dbReference type="InterPro" id="IPR003695">
    <property type="entry name" value="Ppx_GppA_N"/>
</dbReference>
<keyword evidence="2" id="KW-0378">Hydrolase</keyword>
<dbReference type="PANTHER" id="PTHR30005:SF0">
    <property type="entry name" value="RETROGRADE REGULATION PROTEIN 2"/>
    <property type="match status" value="1"/>
</dbReference>
<evidence type="ECO:0000313" key="5">
    <source>
        <dbReference type="EMBL" id="MBR7672036.1"/>
    </source>
</evidence>
<dbReference type="InterPro" id="IPR050273">
    <property type="entry name" value="GppA/Ppx_hydrolase"/>
</dbReference>
<proteinExistence type="inferred from homology"/>
<feature type="domain" description="Ppx/GppA phosphatase N-terminal" evidence="4">
    <location>
        <begin position="21"/>
        <end position="302"/>
    </location>
</feature>
<comment type="caution">
    <text evidence="5">The sequence shown here is derived from an EMBL/GenBank/DDBJ whole genome shotgun (WGS) entry which is preliminary data.</text>
</comment>
<keyword evidence="6" id="KW-1185">Reference proteome</keyword>
<dbReference type="AlphaFoldDB" id="A0A8T4II83"/>
<dbReference type="EMBL" id="JAGSMN010000063">
    <property type="protein sequence ID" value="MBR7672036.1"/>
    <property type="molecule type" value="Genomic_DNA"/>
</dbReference>
<organism evidence="5 6">
    <name type="scientific">Streptomyces daliensis</name>
    <dbReference type="NCBI Taxonomy" id="299421"/>
    <lineage>
        <taxon>Bacteria</taxon>
        <taxon>Bacillati</taxon>
        <taxon>Actinomycetota</taxon>
        <taxon>Actinomycetes</taxon>
        <taxon>Kitasatosporales</taxon>
        <taxon>Streptomycetaceae</taxon>
        <taxon>Streptomyces</taxon>
    </lineage>
</organism>
<evidence type="ECO:0000259" key="4">
    <source>
        <dbReference type="Pfam" id="PF02541"/>
    </source>
</evidence>
<protein>
    <submittedName>
        <fullName evidence="5">Ppx/GppA family phosphatase</fullName>
    </submittedName>
</protein>
<evidence type="ECO:0000313" key="6">
    <source>
        <dbReference type="Proteomes" id="UP000675554"/>
    </source>
</evidence>
<dbReference type="PANTHER" id="PTHR30005">
    <property type="entry name" value="EXOPOLYPHOSPHATASE"/>
    <property type="match status" value="1"/>
</dbReference>
<dbReference type="GO" id="GO:0016462">
    <property type="term" value="F:pyrophosphatase activity"/>
    <property type="evidence" value="ECO:0007669"/>
    <property type="project" value="TreeGrafter"/>
</dbReference>
<sequence>MRLGVVDVGSRTVRLLVAEGDGAVPLPLHTAKHRLRLADHLGPDGSLSEEAVGELARAVGEAHGEARRWGAEPLVFATSIVRDAANKQDVVRTVRERTGVPLCVMSGQAEAEFTFLAARRWMGWRAGPMLLLDIGGGALKVGFGRSGVPDLAVSLPLGAGHLTRQFLGESDPPGPEALRAVRREVRHRLRDFAARMQWERPLTCVATSRTFQQLARLCGAPPGREGPFAQRLLHRRDLRATVRRLADTPADERAELPGISAARGAQSLAGAVIAHTAMKLLGVRTVTICPWGLREGILLKHLEGGDATWWNLTHGLGGDAANGPRGQVDMRLPSSRSLS</sequence>
<dbReference type="CDD" id="cd24056">
    <property type="entry name" value="ASKHA_NBD_MtPPX1-like"/>
    <property type="match status" value="1"/>
</dbReference>
<dbReference type="Proteomes" id="UP000675554">
    <property type="component" value="Unassembled WGS sequence"/>
</dbReference>
<dbReference type="Pfam" id="PF02541">
    <property type="entry name" value="Ppx-GppA"/>
    <property type="match status" value="1"/>
</dbReference>
<dbReference type="FunFam" id="3.30.420.150:FF:000006">
    <property type="entry name" value="Ppx/GppA family phosphatase"/>
    <property type="match status" value="1"/>
</dbReference>
<accession>A0A8T4II83</accession>
<evidence type="ECO:0000256" key="2">
    <source>
        <dbReference type="ARBA" id="ARBA00022801"/>
    </source>
</evidence>
<reference evidence="5" key="1">
    <citation type="submission" date="2021-04" db="EMBL/GenBank/DDBJ databases">
        <title>Sequencing of actinobacteria type strains.</title>
        <authorList>
            <person name="Nguyen G.-S."/>
            <person name="Wentzel A."/>
        </authorList>
    </citation>
    <scope>NUCLEOTIDE SEQUENCE</scope>
    <source>
        <strain evidence="5">DSM 42095</strain>
    </source>
</reference>
<dbReference type="SUPFAM" id="SSF53067">
    <property type="entry name" value="Actin-like ATPase domain"/>
    <property type="match status" value="2"/>
</dbReference>
<feature type="region of interest" description="Disordered" evidence="3">
    <location>
        <begin position="320"/>
        <end position="339"/>
    </location>
</feature>
<evidence type="ECO:0000256" key="3">
    <source>
        <dbReference type="SAM" id="MobiDB-lite"/>
    </source>
</evidence>
<dbReference type="Gene3D" id="3.30.420.40">
    <property type="match status" value="1"/>
</dbReference>
<comment type="similarity">
    <text evidence="1">Belongs to the GppA/Ppx family.</text>
</comment>
<name>A0A8T4II83_9ACTN</name>